<keyword evidence="7" id="KW-0808">Transferase</keyword>
<comment type="function">
    <text evidence="1 7">Catalyzes the insertion of molybdate into adenylated molybdopterin with the concomitant release of AMP.</text>
</comment>
<dbReference type="Proteomes" id="UP001601627">
    <property type="component" value="Unassembled WGS sequence"/>
</dbReference>
<keyword evidence="4 7" id="KW-0500">Molybdenum</keyword>
<evidence type="ECO:0000256" key="4">
    <source>
        <dbReference type="ARBA" id="ARBA00022505"/>
    </source>
</evidence>
<feature type="compositionally biased region" description="Basic and acidic residues" evidence="8">
    <location>
        <begin position="154"/>
        <end position="172"/>
    </location>
</feature>
<keyword evidence="11" id="KW-1185">Reference proteome</keyword>
<gene>
    <name evidence="10" type="ORF">ACFVZC_27255</name>
</gene>
<dbReference type="InterPro" id="IPR005110">
    <property type="entry name" value="MoeA_linker/N"/>
</dbReference>
<dbReference type="InterPro" id="IPR005111">
    <property type="entry name" value="MoeA_C_domain_IV"/>
</dbReference>
<accession>A0ABW6QDA9</accession>
<dbReference type="RefSeq" id="WP_149547984.1">
    <property type="nucleotide sequence ID" value="NZ_JBHVZQ010000030.1"/>
</dbReference>
<keyword evidence="5 7" id="KW-0501">Molybdenum cofactor biosynthesis</keyword>
<feature type="domain" description="MoaB/Mog" evidence="9">
    <location>
        <begin position="226"/>
        <end position="362"/>
    </location>
</feature>
<evidence type="ECO:0000256" key="3">
    <source>
        <dbReference type="ARBA" id="ARBA00010763"/>
    </source>
</evidence>
<organism evidence="10 11">
    <name type="scientific">Streptomyces marokkonensis</name>
    <dbReference type="NCBI Taxonomy" id="324855"/>
    <lineage>
        <taxon>Bacteria</taxon>
        <taxon>Bacillati</taxon>
        <taxon>Actinomycetota</taxon>
        <taxon>Actinomycetes</taxon>
        <taxon>Kitasatosporales</taxon>
        <taxon>Streptomycetaceae</taxon>
        <taxon>Streptomyces</taxon>
    </lineage>
</organism>
<evidence type="ECO:0000256" key="8">
    <source>
        <dbReference type="SAM" id="MobiDB-lite"/>
    </source>
</evidence>
<dbReference type="InterPro" id="IPR036425">
    <property type="entry name" value="MoaB/Mog-like_dom_sf"/>
</dbReference>
<name>A0ABW6QDA9_9ACTN</name>
<evidence type="ECO:0000259" key="9">
    <source>
        <dbReference type="SMART" id="SM00852"/>
    </source>
</evidence>
<dbReference type="SUPFAM" id="SSF53218">
    <property type="entry name" value="Molybdenum cofactor biosynthesis proteins"/>
    <property type="match status" value="1"/>
</dbReference>
<feature type="region of interest" description="Disordered" evidence="8">
    <location>
        <begin position="24"/>
        <end position="64"/>
    </location>
</feature>
<reference evidence="10 11" key="1">
    <citation type="submission" date="2024-09" db="EMBL/GenBank/DDBJ databases">
        <title>The Natural Products Discovery Center: Release of the First 8490 Sequenced Strains for Exploring Actinobacteria Biosynthetic Diversity.</title>
        <authorList>
            <person name="Kalkreuter E."/>
            <person name="Kautsar S.A."/>
            <person name="Yang D."/>
            <person name="Bader C.D."/>
            <person name="Teijaro C.N."/>
            <person name="Fluegel L."/>
            <person name="Davis C.M."/>
            <person name="Simpson J.R."/>
            <person name="Lauterbach L."/>
            <person name="Steele A.D."/>
            <person name="Gui C."/>
            <person name="Meng S."/>
            <person name="Li G."/>
            <person name="Viehrig K."/>
            <person name="Ye F."/>
            <person name="Su P."/>
            <person name="Kiefer A.F."/>
            <person name="Nichols A."/>
            <person name="Cepeda A.J."/>
            <person name="Yan W."/>
            <person name="Fan B."/>
            <person name="Jiang Y."/>
            <person name="Adhikari A."/>
            <person name="Zheng C.-J."/>
            <person name="Schuster L."/>
            <person name="Cowan T.M."/>
            <person name="Smanski M.J."/>
            <person name="Chevrette M.G."/>
            <person name="De Carvalho L.P.S."/>
            <person name="Shen B."/>
        </authorList>
    </citation>
    <scope>NUCLEOTIDE SEQUENCE [LARGE SCALE GENOMIC DNA]</scope>
    <source>
        <strain evidence="10 11">NPDC058328</strain>
    </source>
</reference>
<keyword evidence="7" id="KW-0460">Magnesium</keyword>
<evidence type="ECO:0000256" key="2">
    <source>
        <dbReference type="ARBA" id="ARBA00005046"/>
    </source>
</evidence>
<evidence type="ECO:0000256" key="6">
    <source>
        <dbReference type="ARBA" id="ARBA00047317"/>
    </source>
</evidence>
<evidence type="ECO:0000256" key="7">
    <source>
        <dbReference type="RuleBase" id="RU365090"/>
    </source>
</evidence>
<dbReference type="EC" id="2.10.1.1" evidence="7"/>
<dbReference type="PANTHER" id="PTHR10192">
    <property type="entry name" value="MOLYBDOPTERIN BIOSYNTHESIS PROTEIN"/>
    <property type="match status" value="1"/>
</dbReference>
<dbReference type="Gene3D" id="2.170.190.11">
    <property type="entry name" value="Molybdopterin biosynthesis moea protein, domain 3"/>
    <property type="match status" value="1"/>
</dbReference>
<dbReference type="InterPro" id="IPR038987">
    <property type="entry name" value="MoeA-like"/>
</dbReference>
<evidence type="ECO:0000256" key="5">
    <source>
        <dbReference type="ARBA" id="ARBA00023150"/>
    </source>
</evidence>
<evidence type="ECO:0000313" key="11">
    <source>
        <dbReference type="Proteomes" id="UP001601627"/>
    </source>
</evidence>
<dbReference type="SMART" id="SM00852">
    <property type="entry name" value="MoCF_biosynth"/>
    <property type="match status" value="1"/>
</dbReference>
<comment type="catalytic activity">
    <reaction evidence="6">
        <text>adenylyl-molybdopterin + molybdate = Mo-molybdopterin + AMP + H(+)</text>
        <dbReference type="Rhea" id="RHEA:35047"/>
        <dbReference type="ChEBI" id="CHEBI:15378"/>
        <dbReference type="ChEBI" id="CHEBI:36264"/>
        <dbReference type="ChEBI" id="CHEBI:62727"/>
        <dbReference type="ChEBI" id="CHEBI:71302"/>
        <dbReference type="ChEBI" id="CHEBI:456215"/>
        <dbReference type="EC" id="2.10.1.1"/>
    </reaction>
</comment>
<comment type="similarity">
    <text evidence="3 7">Belongs to the MoeA family.</text>
</comment>
<proteinExistence type="inferred from homology"/>
<dbReference type="PANTHER" id="PTHR10192:SF5">
    <property type="entry name" value="GEPHYRIN"/>
    <property type="match status" value="1"/>
</dbReference>
<sequence length="450" mass="46963">MTAHATRAEEDADDLDVEEALALVKQRPDRTAGDHAPGGTTRHHATDWTEARTIAGRAPRRGSRTGYLTPVAVPLASALGLTLAAPLTALTDLPSFDTSAMDGWAVSGPGPWDVREEGVLAGHAEHVPLTDGEAVRIATGARIPPDTTAVLRSEHGRTDDKGRLHAAADRAPHTVTHGQDIRPRGQECRSGDQLLPVGTLVTPPVLGMAAAAGYDTLMAVPRPRAAVFVLGDELLGEGLPHDGLIRDALGPLLPPWLRALGAEVTDVRRVGDDEQALYEAITACDADVVVTTGGTAAGPVDHVHPTLRRIGAELLVNGVRVRPGHPMLLARTKENQHLVGLPGNPLAAVSGLLTLAEPLLRTLAARPAPEPYTLALRDGVQGHPYDTRLVPVTLRGDRALPLLYNGPAMLRGVAAADALAVVPPGGSGPGEEAELLDLPWASGGIGVCFT</sequence>
<dbReference type="Gene3D" id="2.40.340.10">
    <property type="entry name" value="MoeA, C-terminal, domain IV"/>
    <property type="match status" value="1"/>
</dbReference>
<dbReference type="Pfam" id="PF03453">
    <property type="entry name" value="MoeA_N"/>
    <property type="match status" value="1"/>
</dbReference>
<evidence type="ECO:0000256" key="1">
    <source>
        <dbReference type="ARBA" id="ARBA00002901"/>
    </source>
</evidence>
<dbReference type="EMBL" id="JBHVZQ010000030">
    <property type="protein sequence ID" value="MFF1277071.1"/>
    <property type="molecule type" value="Genomic_DNA"/>
</dbReference>
<dbReference type="InterPro" id="IPR001453">
    <property type="entry name" value="MoaB/Mog_dom"/>
</dbReference>
<feature type="region of interest" description="Disordered" evidence="8">
    <location>
        <begin position="154"/>
        <end position="184"/>
    </location>
</feature>
<evidence type="ECO:0000313" key="10">
    <source>
        <dbReference type="EMBL" id="MFF1277071.1"/>
    </source>
</evidence>
<dbReference type="Pfam" id="PF00994">
    <property type="entry name" value="MoCF_biosynth"/>
    <property type="match status" value="1"/>
</dbReference>
<comment type="caution">
    <text evidence="10">The sequence shown here is derived from an EMBL/GenBank/DDBJ whole genome shotgun (WGS) entry which is preliminary data.</text>
</comment>
<dbReference type="SUPFAM" id="SSF63882">
    <property type="entry name" value="MoeA N-terminal region -like"/>
    <property type="match status" value="1"/>
</dbReference>
<protein>
    <recommendedName>
        <fullName evidence="7">Molybdopterin molybdenumtransferase</fullName>
        <ecNumber evidence="7">2.10.1.1</ecNumber>
    </recommendedName>
</protein>
<comment type="cofactor">
    <cofactor evidence="7">
        <name>Mg(2+)</name>
        <dbReference type="ChEBI" id="CHEBI:18420"/>
    </cofactor>
</comment>
<dbReference type="InterPro" id="IPR036135">
    <property type="entry name" value="MoeA_linker/N_sf"/>
</dbReference>
<dbReference type="SUPFAM" id="SSF63867">
    <property type="entry name" value="MoeA C-terminal domain-like"/>
    <property type="match status" value="1"/>
</dbReference>
<dbReference type="Gene3D" id="3.90.105.10">
    <property type="entry name" value="Molybdopterin biosynthesis moea protein, domain 2"/>
    <property type="match status" value="1"/>
</dbReference>
<dbReference type="CDD" id="cd00887">
    <property type="entry name" value="MoeA"/>
    <property type="match status" value="1"/>
</dbReference>
<dbReference type="Pfam" id="PF03454">
    <property type="entry name" value="MoeA_C"/>
    <property type="match status" value="1"/>
</dbReference>
<comment type="pathway">
    <text evidence="2 7">Cofactor biosynthesis; molybdopterin biosynthesis.</text>
</comment>
<keyword evidence="7" id="KW-0479">Metal-binding</keyword>
<dbReference type="InterPro" id="IPR036688">
    <property type="entry name" value="MoeA_C_domain_IV_sf"/>
</dbReference>
<dbReference type="Gene3D" id="3.40.980.10">
    <property type="entry name" value="MoaB/Mog-like domain"/>
    <property type="match status" value="1"/>
</dbReference>